<dbReference type="CDD" id="cd00051">
    <property type="entry name" value="EFh"/>
    <property type="match status" value="1"/>
</dbReference>
<feature type="transmembrane region" description="Helical" evidence="16">
    <location>
        <begin position="5262"/>
        <end position="5280"/>
    </location>
</feature>
<feature type="compositionally biased region" description="Polar residues" evidence="15">
    <location>
        <begin position="1600"/>
        <end position="1610"/>
    </location>
</feature>
<evidence type="ECO:0000256" key="15">
    <source>
        <dbReference type="SAM" id="MobiDB-lite"/>
    </source>
</evidence>
<dbReference type="InterPro" id="IPR015925">
    <property type="entry name" value="Ryanodine_IP3_receptor"/>
</dbReference>
<dbReference type="GO" id="GO:0005790">
    <property type="term" value="C:smooth endoplasmic reticulum"/>
    <property type="evidence" value="ECO:0007669"/>
    <property type="project" value="TreeGrafter"/>
</dbReference>
<feature type="transmembrane region" description="Helical" evidence="16">
    <location>
        <begin position="5343"/>
        <end position="5365"/>
    </location>
</feature>
<evidence type="ECO:0000256" key="3">
    <source>
        <dbReference type="ARBA" id="ARBA00022568"/>
    </source>
</evidence>
<dbReference type="InterPro" id="IPR009460">
    <property type="entry name" value="Ryanrecept_TM4-6"/>
</dbReference>
<dbReference type="Pfam" id="PF02026">
    <property type="entry name" value="RyR"/>
    <property type="match status" value="4"/>
</dbReference>
<feature type="domain" description="MIR" evidence="19">
    <location>
        <begin position="55"/>
        <end position="109"/>
    </location>
</feature>
<dbReference type="SUPFAM" id="SSF82109">
    <property type="entry name" value="MIR domain"/>
    <property type="match status" value="3"/>
</dbReference>
<feature type="compositionally biased region" description="Gly residues" evidence="15">
    <location>
        <begin position="2336"/>
        <end position="2347"/>
    </location>
</feature>
<dbReference type="InterPro" id="IPR013662">
    <property type="entry name" value="RIH_assoc-dom"/>
</dbReference>
<evidence type="ECO:0000256" key="6">
    <source>
        <dbReference type="ARBA" id="ARBA00022737"/>
    </source>
</evidence>
<dbReference type="Pfam" id="PF00520">
    <property type="entry name" value="Ion_trans"/>
    <property type="match status" value="1"/>
</dbReference>
<dbReference type="InterPro" id="IPR035761">
    <property type="entry name" value="SPRY1_RyR"/>
</dbReference>
<dbReference type="PROSITE" id="PS00018">
    <property type="entry name" value="EF_HAND_1"/>
    <property type="match status" value="1"/>
</dbReference>
<dbReference type="InterPro" id="IPR014821">
    <property type="entry name" value="Ins145_P3_rcpt"/>
</dbReference>
<feature type="compositionally biased region" description="Gly residues" evidence="15">
    <location>
        <begin position="2748"/>
        <end position="2762"/>
    </location>
</feature>
<accession>A0A0R3UJQ6</accession>
<keyword evidence="13" id="KW-0407">Ion channel</keyword>
<dbReference type="OrthoDB" id="300855at2759"/>
<dbReference type="Pfam" id="PF01365">
    <property type="entry name" value="RYDR_ITPR"/>
    <property type="match status" value="2"/>
</dbReference>
<dbReference type="Gene3D" id="1.25.10.30">
    <property type="entry name" value="IP3 receptor type 1 binding core, RIH domain"/>
    <property type="match status" value="1"/>
</dbReference>
<dbReference type="InterPro" id="IPR013333">
    <property type="entry name" value="Ryan_recept"/>
</dbReference>
<keyword evidence="9 16" id="KW-1133">Transmembrane helix</keyword>
<feature type="region of interest" description="Disordered" evidence="15">
    <location>
        <begin position="345"/>
        <end position="365"/>
    </location>
</feature>
<dbReference type="FunFam" id="1.10.490.160:FF:000003">
    <property type="entry name" value="Ryanodine receptor, isoform E"/>
    <property type="match status" value="1"/>
</dbReference>
<feature type="region of interest" description="Disordered" evidence="15">
    <location>
        <begin position="2336"/>
        <end position="2363"/>
    </location>
</feature>
<dbReference type="SMART" id="SM00449">
    <property type="entry name" value="SPRY"/>
    <property type="match status" value="2"/>
</dbReference>
<keyword evidence="4" id="KW-0107">Calcium channel</keyword>
<evidence type="ECO:0000259" key="18">
    <source>
        <dbReference type="PROSITE" id="PS50222"/>
    </source>
</evidence>
<evidence type="ECO:0000313" key="20">
    <source>
        <dbReference type="EMBL" id="VDD81758.1"/>
    </source>
</evidence>
<keyword evidence="8" id="KW-0703">Sarcoplasmic reticulum</keyword>
<feature type="compositionally biased region" description="Acidic residues" evidence="15">
    <location>
        <begin position="3892"/>
        <end position="3907"/>
    </location>
</feature>
<dbReference type="Pfam" id="PF08709">
    <property type="entry name" value="Ins145_P3_rec"/>
    <property type="match status" value="1"/>
</dbReference>
<feature type="domain" description="EF-hand" evidence="18">
    <location>
        <begin position="4855"/>
        <end position="4890"/>
    </location>
</feature>
<dbReference type="InterPro" id="IPR003032">
    <property type="entry name" value="Ryanodine_rcpt"/>
</dbReference>
<feature type="region of interest" description="Disordered" evidence="15">
    <location>
        <begin position="3126"/>
        <end position="3173"/>
    </location>
</feature>
<dbReference type="Pfam" id="PF21119">
    <property type="entry name" value="RYDR_Jsol"/>
    <property type="match status" value="3"/>
</dbReference>
<dbReference type="Pfam" id="PF08454">
    <property type="entry name" value="RIH_assoc"/>
    <property type="match status" value="1"/>
</dbReference>
<dbReference type="SUPFAM" id="SSF47473">
    <property type="entry name" value="EF-hand"/>
    <property type="match status" value="1"/>
</dbReference>
<keyword evidence="3" id="KW-0109">Calcium transport</keyword>
<dbReference type="SMART" id="SM00054">
    <property type="entry name" value="EFh"/>
    <property type="match status" value="2"/>
</dbReference>
<keyword evidence="21" id="KW-1185">Reference proteome</keyword>
<evidence type="ECO:0000313" key="21">
    <source>
        <dbReference type="Proteomes" id="UP000267029"/>
    </source>
</evidence>
<evidence type="ECO:0000256" key="12">
    <source>
        <dbReference type="ARBA" id="ARBA00023286"/>
    </source>
</evidence>
<feature type="domain" description="MIR" evidence="19">
    <location>
        <begin position="244"/>
        <end position="303"/>
    </location>
</feature>
<dbReference type="Gene3D" id="2.80.10.50">
    <property type="match status" value="3"/>
</dbReference>
<dbReference type="GO" id="GO:0042383">
    <property type="term" value="C:sarcolemma"/>
    <property type="evidence" value="ECO:0007669"/>
    <property type="project" value="TreeGrafter"/>
</dbReference>
<evidence type="ECO:0000256" key="8">
    <source>
        <dbReference type="ARBA" id="ARBA00022951"/>
    </source>
</evidence>
<evidence type="ECO:0000256" key="11">
    <source>
        <dbReference type="ARBA" id="ARBA00023136"/>
    </source>
</evidence>
<keyword evidence="10" id="KW-0406">Ion transport</keyword>
<evidence type="ECO:0000256" key="16">
    <source>
        <dbReference type="SAM" id="Phobius"/>
    </source>
</evidence>
<feature type="compositionally biased region" description="Acidic residues" evidence="15">
    <location>
        <begin position="4491"/>
        <end position="4508"/>
    </location>
</feature>
<dbReference type="SUPFAM" id="SSF49899">
    <property type="entry name" value="Concanavalin A-like lectins/glucanases"/>
    <property type="match status" value="2"/>
</dbReference>
<evidence type="ECO:0000256" key="14">
    <source>
        <dbReference type="ARBA" id="ARBA00036634"/>
    </source>
</evidence>
<keyword evidence="11 16" id="KW-0472">Membrane</keyword>
<dbReference type="Proteomes" id="UP000267029">
    <property type="component" value="Unassembled WGS sequence"/>
</dbReference>
<gene>
    <name evidence="20" type="ORF">MCOS_LOCUS7761</name>
</gene>
<feature type="region of interest" description="Disordered" evidence="15">
    <location>
        <begin position="5189"/>
        <end position="5238"/>
    </location>
</feature>
<feature type="region of interest" description="Disordered" evidence="15">
    <location>
        <begin position="1492"/>
        <end position="1528"/>
    </location>
</feature>
<sequence>MTSRANEEEISFLRTVPPANMSPCIFILEQALSARALQEMLSSKNELSDSRTSGHRTLLYGHAIRLKHRNSSMYLACLSTSSTEDKLAFDVGLEREANTEACWWTIHPASKQRSVGEKVRIGDDLILVSVSSERYLHVYGDSFSSSGVIASFQQTLWTVIPVSSGVVRQKSLHMAFGGDVIRLFHGDECLTIQAADESEEGQLATSVTASPPDYHQSVMYQLGSVSGHASSLWEIEHTKIRWCAGFFSWEDAVRLRHVTTGRYLGITPAQASGNTTAPGQIDVVLLSPSESDDASTVFYIKQTKAKDVFVGFPIPGKLFVDEEDLTASPGQPTAVTYDHITTNCSSRPQHQFGSPESTEAEDDKKKVEIDREHEGMGDPDVCLGETLIYLQHAALGWWLSYESYETKKRGVGKVEEKKAVLLAEGHMDDVFSLVRAQEEESISASAIRRSTAVFSTFNRGLDDFANANAANSGPAAAPVTASMTPIEGPTLNLDEVNQCLEDLIEFFAQPEAHEEHETKQSKLAALANRQDLFQEEGMIGLVLETIDKFTGTFRSRREFALAVGEERGNKFSDLGNYLYLLLAALIRGNRENCAQFAAPARLDWLFNRLELQQSFAEGVLDALHCVLTDSDEALNVITAQHIHTLIGLLDKQGRDPGVLEVLYSICMGRQGGAVRLNQDLIYESLLPDRDLLLQTKLVAQSGSMRPNVFVGIKPGGSMYTKWYFEVFIDALETVSHQPPGIRIGWGNTDGFTPHPVGGPGWGGISLGDDFYSFAFDGQNLWTGGKAKQALIPLGSKPTLGHQHRSAAHNGSANLKRGDVIGCLLDLTGPVIQFNLNGTLVKGYFQDFNTTGLFFPCVSMTARASARFVLGGNHGKLKHGPPAGYAPIIDALQPSQRLRLEPVFSFGRLDKSIFSGPLASPLPSQDVFVPVPINTEKVHLPTVVERIRDKLAENMHELWAMRKIDQGWVFGERRDESRRRHPCLCSFDKLQQQERQYNVTMALENLKTIFALRYNIGYESLPEGTRMKTVKLNASYTQSNGYKPQPLDLSAIRLSSRLETLVDELAENTHNIWAKDRIHQGWTYAFQPPVILDHSNSQEADFIQLNNHVDCDNAQKRSPHLVPYSEVNSTIKKMNRESATDAVKTLIAYGYVIEPVSGDAEQNRENPLDVLEEATMNYRAASSKAVTRGKWYYEVELLTYGMVRVGWATKNAPAATTIGMSGSSYSFAPEQARKYHRDGRPYGKRCEPGDVIGCMLNLNEKSIMFSLNGEIMMDPLGQEIAFKDIKVNDGFVPAFTLGSGQQVRINFGNVVQTLKYFTICGLQEGYSPFAVNMSNAVPMRYSKVDASLFKDLKPNHSRLETKVSGAYPPVINILAKSPSPTGLHQMEYLRLGLGIRCKAQFTTRSLADRRAHLDQLRKQLEPEDYRHHPMGIGGPSSLDLMSSEIGASGLEVRDRRGKRARLANVFRKTRQRDVSPDVAGGYSGAGGVSLVSGSGSGTGIGKKGDPGTSSQTSGGAHEGSPGPSGEDFELILPEQSGLDNAIADFMDEFAYTVLIPPGQNPCLVNVGWVGSYFKISKPASISGGNPFPVDPDFNVTQLAQLSSQSTRTTTDGDAVSRSESTDSDATGSVVSPEKLINFAESAVAERSSFLVNVGDLIQKTSTPDDIGKRVSQGLAVTCWVDTASGTLGFRLNDRDTLCRFQVEPCTHLFAAVFVRPTARDCVQFELGRRSRYHLPITAGMLRPPRRANMPIPHRLNVQAIERVHWAPVPDEQAKIQSMKMSDQRGWSMLLENSAPRLVIQLPEADRCFSILELEDMPDLLRFHASTLALYRALCCHGNHNVAQKLTKHVDQNQLLYVIQSKYIHGSLRSEFVQLLLAMHLESHMKLKQVTGREFIVPLEKDDLDVQKTPEHVLKIVHDWDPDHIPAVTEHRSIRPKLITDPHLLIPGADGTGAGNFVVPAGGAEIQPEAAMTAAIAAAGPGGLLKLADCPPFPLDQLKRQTLDALIDMANTGGHVRDPFGGNFEHALLPLLQILNHLLVMGSLDASDLATVLGLLSPKLFPNTPVWRVTRIAGSLLELPLPESVKMEVCRLFHNLCDLQLRHRIECIVTFSNTAVSEIQNDQMQRYLAIKVANLPSSVAAPRTREFRCPPNVQIRNLLYMPGPGGPSGLLNEPALNASEAADGENDAATAVLDLGDGGEDGSSDGCSGNPCAEEIKDLMRMFHRRLMDHLGVGTPEAEDTWDYKGAIATLHDAIANVSAEHLVSNAVPHLRQSPQPPTASSPVEEVVDQPQSELTELLSTPTLLLPEGVGDPESGAAGPPMAIKAIWDLVSGAANRGGGGTTGKGADGGSRQLALGPPEDTKPQGRKLHQLILETVSHWAKSSIIENVELIRQMFYLLYRQYGALDELRQGLTRTYTIGHRSKEDVSRLLRSLGRIRCLLGVQVGANEEILLKNCLWDIMNNNVFFQHPDLIRVLAVHETVMQLMVHTLSKASLDSPTASSVAAAQMSTMTATSEVQLQQIEDARPSRHRHGSSGAGSLPVVVEEGEDTTLNGSNTGHRNVSVGPTEMVVQCCRFLCYFCRTSWQNQKAMFDHLSYMLENSSMLLARPSLRGICPLDVAYSSLMDNNELALALREKQLEKVAVYLSRCGVQSNAELLAKGYPDIGWDPVEGERFLDFFRFTVWVNGESVEENANLVVRLLIRRPECLGPALRGGTKTASSRRQRLNSQQGPNGGDVGDQLAPPGSPEGPVGGGGAGVTSGGSTTGPADDAHSTTASNANSPSSSTVLIHFRQGIKEGIVMSALIKLVKMAMEAEAQGLNPEDEDMGWRTVLMDYEDCNLFAPLPYNFSNLPVRKKSSYSPEDDEDYVDLGAAILTFYSVLVDLLGRCAPELDASKSESVRGRAILQSLVSMQDLEGVLSLRFILPPPKLEMQLNAEGLEQWMDRSPMPPGLLPEHKAAVVLFMERVYGLSDADTFVRLLENAFLPDMRAVTLLDSAQRGVTASDMTLALNRYICGSVLPLLTRYAHFLAVNEVTAGLLESTLHTAYRLATCWSITNNQRDVVSDFLVALVEHIQPFSMTSLIRKIAKNMRTVGRECAVSLRVLTTFYQRFGAYYSSEGWTAEYAGAGESGGGGSKAPNQGGASAGSGGSRDTSKTGDHTFVRPTTTGTTATATEEERNLTAELFSLIFNNLSCRRYDAELYVYALPCLTAIGCALPPDYCSSHWDAQSKFGEDDTVGPDVAVHPGGPDSTSDHPGCAQQHESFRPAPLATASIKLPGALSILVDQFAKHCHDSWAHELIEQGYVYGPTLDEARRTHPNIRPYHSLTQRDLIRYIQPVTETLRAMLALGWTIDPSGVCHEDDGTGLGLRRRQFIQNHNETPQGYNPTPKDLHGVNVTRELIDLAERLADNAHQIWAKQKMEELEEIGGGVHQLLVPYDILTDRERKRYRRLTHELIRYLQYWGYRLSYKPPNQHADTAKPGTTPATTAASATVKQFAGERGEGHPSSRFAYGLLSKLLDYVEGAMSTVREDKPSRMFSRHQSLTQTSEDMKLLVKVVLPLLERYFYTRKSYFIDPYCGASIEEKKMATMLFTKLFTLLRLKTRCFGADVNVTVSCLKCLIECLDIKAIVKISYAEDFVRVRLMPFFAYCADDLNLLIRNLNSGRYSHIKGTIRRGACSIHYVHMILLPTLKTMFEHISKTGVGEDLLLGHLQVTCYRILNALYVLGTTSRKHANRPELMEELNRHRPMLGECLAALTSCFPVAFLEPELSAHNPRSIAYSVEEADYSFEARESDDKIPEEELDPFGARDLLQKIGKTLPSLHDIIDDIVRLAEAGSNCAGEPHLIEVTLPMLCSYLPVWWRKNIAQRRHATRKGVNLAFFPDNDQVLSQVELDGDLDGDQSNESDDDDEKGWGAATGPITTVTADLMNRVLGSVLQLIQNNIDSINAPWMTRIATRTQPIVGNATVDMLGKYFLPVSERLLEQAFAVQSLERRLSNETDKEGELTAACELLVRNMFALYPLLITFVDRYRTEWLKQPTVETDRLFNAVANLFLIWNGSPNFKREEETFVGMHELDTLALIMPSSERGQISTDVGPRSLTQQPSKSGKALKKGFTSLMVASVKRLLPIGLCVLGGKQQELVQRAKRMLLKHEVEADIVDYLRFALDRDDDSEMKGYRWQKLLYQKIDRTIAQTGCHEALGVSTKDEIINRIMTLAKVMHALYLVSHVVPTTLNRGAWKKLVSTQRKRAVMACFRMQPFYALPRHRAINHFLMAYHDGWLRYEQSLGVQLIEEITCASGEENPLSITTGALPIAAAPIAGMAPSAGGGGGEGGVPGGAGASDDMDVVAAISKAIIEASAYSDSSDEDNISLSGSGESAGGGGGGGVGVANVGPADQSGGGGDTDNTQSSGSPHSIFATDFCATPDPLRQLITALCRTAMEQASDDRLYLAFARIMAKACHTFSQSSTNTSKVHACLSLHYHLDIRCVLQSCSGKDDDEDSGGGGDEDEDEEGPTSQEQEEQKQRLLFEQNRLSNRGAAEMVLLQLAASKGEATPVAMASVELGIAILLEGNVSVQNRMLAYLVEKRLTGFFTSVAGLMQNCSVLDLDTFERCRKAEGLAVGLSDMEGITNLYDADFTCKIFRLLQLMCEGHNSAFQDYLRTQSSNTTSVNLIISTVDYLLRLQESIMDFYWHFSNKPVIDDSGRTNFIKAIKIGKQLFRTLTEYIQGPCQGNQHALANSRLWDAISGFFYLFAHMQDKLSKDPEQLDLLHEFLNLQTEMMIMLLSMLEGNVVNGSIGRQMVDTLAESSANVELTLTFFDIFLRMKEITNSDAFLAFDINKDGWISHREFRTALEQQKSLTEEEINYIMGCVDANSDGKIDFQEFTERFYNPARHIGFNVALLLTNLSEHIPGDVRLERLLQKAKGMLEMFDPLLGRIEITNKEGRIERVYFEVRQENIDQWEKPQIKDSKRTFLHSVVGESGDKEKLECFVNFAEDTIFEMQHAQGISGDDENLQISRVVAVRNLLEATRLTSFFAFLGTVLSFLSPHHLWKCWISLQQMSLVDLIADILGLIIGLMIGAVRVVKGILSISARFVVAMASDPNAPPPPPPPPPFVAVRPPASTMSAGPRFATLKPEPPADTELKPPDPVTANGNAHKHTDLASILQEKECWLLSEEEQLLLERVDPSKVEMIVGEPAKPSSPGTSRTAAACKPSASTRGKPPQGGSHTQPASRESSEESVVVEQKPIPTSTFLISIFARNFYRFKLFALILAFIINCLLLFYKIERIDTNGDEGADEAVSSSIVSSITNTVSNIAESLRDPGPSGEADRPDEEFITLAESASYLGPLLKVLAIAHSILSLSMLVAYYFLKVPLVIFKREKEISRMLEFEGVWIAEQPSDEGLRAQWDKLVLSTPSFPHMYWDKFVKKKVLKKYREQYDQRQIMRLLGMKAGCSGAGGGGGGVRTDECSNSWWYPTWLQELDLQYLLWKWGVIFTDNSFLYLVVYFIVSLLGNMNYFFFSCHLLDVAISFKTLATIVQSVTHNGKQLVLTVMLTSIVIYLYTVIAFNFFRKFYAKEEDGEKEYKCNDMLTCFVFHLHTGLRAGGGIGDEIEPPDGDANEALRIIFDMSFFFIVIIILLAIIQGLIIDAFGDLRDQLEQVREDLESKCFICGIGKEYFDSTPHGFDRHVEREHNFANYMYFLMHIINKPDTEFTGQETYVWELYQQRCLDFFPIGNCFRKQYEEELQAK</sequence>
<feature type="transmembrane region" description="Helical" evidence="16">
    <location>
        <begin position="5541"/>
        <end position="5564"/>
    </location>
</feature>
<feature type="transmembrane region" description="Helical" evidence="16">
    <location>
        <begin position="5061"/>
        <end position="5080"/>
    </location>
</feature>
<keyword evidence="12" id="KW-1071">Ligand-gated ion channel</keyword>
<protein>
    <recommendedName>
        <fullName evidence="22">Ryanodine receptor</fullName>
    </recommendedName>
</protein>
<dbReference type="GO" id="GO:0006941">
    <property type="term" value="P:striated muscle contraction"/>
    <property type="evidence" value="ECO:0007669"/>
    <property type="project" value="TreeGrafter"/>
</dbReference>
<feature type="region of interest" description="Disordered" evidence="15">
    <location>
        <begin position="2268"/>
        <end position="2293"/>
    </location>
</feature>
<feature type="compositionally biased region" description="Polar residues" evidence="15">
    <location>
        <begin position="345"/>
        <end position="357"/>
    </location>
</feature>
<dbReference type="InterPro" id="IPR048581">
    <property type="entry name" value="RYDR_Jsol"/>
</dbReference>
<evidence type="ECO:0000256" key="7">
    <source>
        <dbReference type="ARBA" id="ARBA00022837"/>
    </source>
</evidence>
<dbReference type="InterPro" id="IPR043136">
    <property type="entry name" value="B30.2/SPRY_sf"/>
</dbReference>
<evidence type="ECO:0000259" key="17">
    <source>
        <dbReference type="PROSITE" id="PS50188"/>
    </source>
</evidence>
<dbReference type="PRINTS" id="PR00795">
    <property type="entry name" value="RYANODINER"/>
</dbReference>
<evidence type="ECO:0000256" key="4">
    <source>
        <dbReference type="ARBA" id="ARBA00022673"/>
    </source>
</evidence>
<dbReference type="GO" id="GO:0006874">
    <property type="term" value="P:intracellular calcium ion homeostasis"/>
    <property type="evidence" value="ECO:0007669"/>
    <property type="project" value="InterPro"/>
</dbReference>
<dbReference type="InterPro" id="IPR018247">
    <property type="entry name" value="EF_Hand_1_Ca_BS"/>
</dbReference>
<comment type="subcellular location">
    <subcellularLocation>
        <location evidence="1">Sarcoplasmic reticulum membrane</location>
        <topology evidence="1">Multi-pass membrane protein</topology>
    </subcellularLocation>
</comment>
<dbReference type="Gene3D" id="1.10.490.160">
    <property type="match status" value="2"/>
</dbReference>
<feature type="compositionally biased region" description="Gly residues" evidence="15">
    <location>
        <begin position="4372"/>
        <end position="4383"/>
    </location>
</feature>
<dbReference type="EMBL" id="UXSR01005405">
    <property type="protein sequence ID" value="VDD81758.1"/>
    <property type="molecule type" value="Genomic_DNA"/>
</dbReference>
<dbReference type="InterPro" id="IPR035910">
    <property type="entry name" value="RyR/IP3R_RIH_dom_sf"/>
</dbReference>
<dbReference type="InterPro" id="IPR003877">
    <property type="entry name" value="SPRY_dom"/>
</dbReference>
<dbReference type="GO" id="GO:0014808">
    <property type="term" value="P:release of sequestered calcium ion into cytosol by sarcoplasmic reticulum"/>
    <property type="evidence" value="ECO:0007669"/>
    <property type="project" value="TreeGrafter"/>
</dbReference>
<dbReference type="GO" id="GO:0005219">
    <property type="term" value="F:ryanodine-sensitive calcium-release channel activity"/>
    <property type="evidence" value="ECO:0007669"/>
    <property type="project" value="InterPro"/>
</dbReference>
<dbReference type="Gene3D" id="6.20.350.10">
    <property type="match status" value="1"/>
</dbReference>
<evidence type="ECO:0008006" key="22">
    <source>
        <dbReference type="Google" id="ProtNLM"/>
    </source>
</evidence>
<dbReference type="PROSITE" id="PS50188">
    <property type="entry name" value="B302_SPRY"/>
    <property type="match status" value="1"/>
</dbReference>
<dbReference type="Pfam" id="PF02815">
    <property type="entry name" value="MIR"/>
    <property type="match status" value="1"/>
</dbReference>
<dbReference type="Pfam" id="PF13499">
    <property type="entry name" value="EF-hand_7"/>
    <property type="match status" value="1"/>
</dbReference>
<dbReference type="InterPro" id="IPR013320">
    <property type="entry name" value="ConA-like_dom_sf"/>
</dbReference>
<dbReference type="SMART" id="SM00472">
    <property type="entry name" value="MIR"/>
    <property type="match status" value="4"/>
</dbReference>
<feature type="region of interest" description="Disordered" evidence="15">
    <location>
        <begin position="2710"/>
        <end position="2781"/>
    </location>
</feature>
<evidence type="ECO:0000256" key="1">
    <source>
        <dbReference type="ARBA" id="ARBA00004326"/>
    </source>
</evidence>
<dbReference type="Pfam" id="PF06459">
    <property type="entry name" value="RR_TM4-6"/>
    <property type="match status" value="1"/>
</dbReference>
<dbReference type="PROSITE" id="PS50919">
    <property type="entry name" value="MIR"/>
    <property type="match status" value="2"/>
</dbReference>
<evidence type="ECO:0000256" key="9">
    <source>
        <dbReference type="ARBA" id="ARBA00022989"/>
    </source>
</evidence>
<dbReference type="InterPro" id="IPR000699">
    <property type="entry name" value="RIH_dom"/>
</dbReference>
<keyword evidence="6" id="KW-0677">Repeat</keyword>
<comment type="catalytic activity">
    <reaction evidence="14">
        <text>Ca(2+)(in) = Ca(2+)(out)</text>
        <dbReference type="Rhea" id="RHEA:29671"/>
        <dbReference type="ChEBI" id="CHEBI:29108"/>
    </reaction>
</comment>
<dbReference type="FunFam" id="1.10.287.70:FF:000017">
    <property type="entry name" value="ryanodine receptor isoform X2"/>
    <property type="match status" value="1"/>
</dbReference>
<dbReference type="InterPro" id="IPR002048">
    <property type="entry name" value="EF_hand_dom"/>
</dbReference>
<dbReference type="InterPro" id="IPR005821">
    <property type="entry name" value="Ion_trans_dom"/>
</dbReference>
<evidence type="ECO:0000256" key="10">
    <source>
        <dbReference type="ARBA" id="ARBA00023065"/>
    </source>
</evidence>
<dbReference type="GO" id="GO:0030018">
    <property type="term" value="C:Z disc"/>
    <property type="evidence" value="ECO:0007669"/>
    <property type="project" value="TreeGrafter"/>
</dbReference>
<feature type="region of interest" description="Disordered" evidence="15">
    <location>
        <begin position="3231"/>
        <end position="3259"/>
    </location>
</feature>
<feature type="region of interest" description="Disordered" evidence="15">
    <location>
        <begin position="5118"/>
        <end position="5151"/>
    </location>
</feature>
<evidence type="ECO:0000256" key="13">
    <source>
        <dbReference type="ARBA" id="ARBA00023303"/>
    </source>
</evidence>
<keyword evidence="7" id="KW-0106">Calcium</keyword>
<feature type="domain" description="B30.2/SPRY" evidence="17">
    <location>
        <begin position="1113"/>
        <end position="1311"/>
    </location>
</feature>
<dbReference type="Gene3D" id="1.10.238.10">
    <property type="entry name" value="EF-hand"/>
    <property type="match status" value="1"/>
</dbReference>
<dbReference type="InterPro" id="IPR036300">
    <property type="entry name" value="MIR_dom_sf"/>
</dbReference>
<dbReference type="SUPFAM" id="SSF100909">
    <property type="entry name" value="IP3 receptor type 1 binding core, domain 2"/>
    <property type="match status" value="1"/>
</dbReference>
<feature type="compositionally biased region" description="Low complexity" evidence="15">
    <location>
        <begin position="2763"/>
        <end position="2781"/>
    </location>
</feature>
<dbReference type="InterPro" id="IPR016093">
    <property type="entry name" value="MIR_motif"/>
</dbReference>
<feature type="compositionally biased region" description="Basic and acidic residues" evidence="15">
    <location>
        <begin position="3150"/>
        <end position="3159"/>
    </location>
</feature>
<keyword evidence="2" id="KW-0813">Transport</keyword>
<organism evidence="20 21">
    <name type="scientific">Mesocestoides corti</name>
    <name type="common">Flatworm</name>
    <dbReference type="NCBI Taxonomy" id="53468"/>
    <lineage>
        <taxon>Eukaryota</taxon>
        <taxon>Metazoa</taxon>
        <taxon>Spiralia</taxon>
        <taxon>Lophotrochozoa</taxon>
        <taxon>Platyhelminthes</taxon>
        <taxon>Cestoda</taxon>
        <taxon>Eucestoda</taxon>
        <taxon>Cyclophyllidea</taxon>
        <taxon>Mesocestoididae</taxon>
        <taxon>Mesocestoides</taxon>
    </lineage>
</organism>
<dbReference type="GO" id="GO:0034704">
    <property type="term" value="C:calcium channel complex"/>
    <property type="evidence" value="ECO:0007669"/>
    <property type="project" value="TreeGrafter"/>
</dbReference>
<dbReference type="GO" id="GO:0005509">
    <property type="term" value="F:calcium ion binding"/>
    <property type="evidence" value="ECO:0007669"/>
    <property type="project" value="InterPro"/>
</dbReference>
<dbReference type="PANTHER" id="PTHR46399:SF8">
    <property type="entry name" value="B30.2_SPRY DOMAIN-CONTAINING PROTEIN"/>
    <property type="match status" value="1"/>
</dbReference>
<dbReference type="Gene3D" id="2.60.120.920">
    <property type="match status" value="2"/>
</dbReference>
<proteinExistence type="predicted"/>
<name>A0A0R3UJQ6_MESCO</name>
<dbReference type="Pfam" id="PF00622">
    <property type="entry name" value="SPRY"/>
    <property type="match status" value="3"/>
</dbReference>
<dbReference type="CDD" id="cd12877">
    <property type="entry name" value="SPRY1_RyR"/>
    <property type="match status" value="1"/>
</dbReference>
<feature type="region of interest" description="Disordered" evidence="15">
    <location>
        <begin position="4359"/>
        <end position="4408"/>
    </location>
</feature>
<keyword evidence="5 16" id="KW-0812">Transmembrane</keyword>
<dbReference type="PROSITE" id="PS50222">
    <property type="entry name" value="EF_HAND_2"/>
    <property type="match status" value="1"/>
</dbReference>
<feature type="compositionally biased region" description="Polar residues" evidence="15">
    <location>
        <begin position="4399"/>
        <end position="4408"/>
    </location>
</feature>
<feature type="transmembrane region" description="Helical" evidence="16">
    <location>
        <begin position="5624"/>
        <end position="5645"/>
    </location>
</feature>
<dbReference type="PANTHER" id="PTHR46399">
    <property type="entry name" value="B30.2/SPRY DOMAIN-CONTAINING PROTEIN"/>
    <property type="match status" value="1"/>
</dbReference>
<dbReference type="STRING" id="53468.A0A0R3UJQ6"/>
<evidence type="ECO:0000256" key="2">
    <source>
        <dbReference type="ARBA" id="ARBA00022448"/>
    </source>
</evidence>
<feature type="region of interest" description="Disordered" evidence="15">
    <location>
        <begin position="3892"/>
        <end position="3912"/>
    </location>
</feature>
<feature type="region of interest" description="Disordered" evidence="15">
    <location>
        <begin position="1600"/>
        <end position="1627"/>
    </location>
</feature>
<reference evidence="20 21" key="1">
    <citation type="submission" date="2018-10" db="EMBL/GenBank/DDBJ databases">
        <authorList>
            <consortium name="Pathogen Informatics"/>
        </authorList>
    </citation>
    <scope>NUCLEOTIDE SEQUENCE [LARGE SCALE GENOMIC DNA]</scope>
</reference>
<feature type="region of interest" description="Disordered" evidence="15">
    <location>
        <begin position="4491"/>
        <end position="4518"/>
    </location>
</feature>
<evidence type="ECO:0000256" key="5">
    <source>
        <dbReference type="ARBA" id="ARBA00022692"/>
    </source>
</evidence>
<dbReference type="InterPro" id="IPR011992">
    <property type="entry name" value="EF-hand-dom_pair"/>
</dbReference>
<dbReference type="InterPro" id="IPR001870">
    <property type="entry name" value="B30.2/SPRY"/>
</dbReference>
<dbReference type="GO" id="GO:0033017">
    <property type="term" value="C:sarcoplasmic reticulum membrane"/>
    <property type="evidence" value="ECO:0007669"/>
    <property type="project" value="UniProtKB-SubCell"/>
</dbReference>
<evidence type="ECO:0000259" key="19">
    <source>
        <dbReference type="PROSITE" id="PS50919"/>
    </source>
</evidence>